<dbReference type="EMBL" id="BEWI01000032">
    <property type="protein sequence ID" value="GAY23822.1"/>
    <property type="molecule type" value="Genomic_DNA"/>
</dbReference>
<protein>
    <submittedName>
        <fullName evidence="2">Uncharacterized protein</fullName>
    </submittedName>
</protein>
<dbReference type="Proteomes" id="UP000221538">
    <property type="component" value="Unassembled WGS sequence"/>
</dbReference>
<feature type="region of interest" description="Disordered" evidence="1">
    <location>
        <begin position="1"/>
        <end position="37"/>
    </location>
</feature>
<evidence type="ECO:0000313" key="3">
    <source>
        <dbReference type="Proteomes" id="UP000221538"/>
    </source>
</evidence>
<comment type="caution">
    <text evidence="2">The sequence shown here is derived from an EMBL/GenBank/DDBJ whole genome shotgun (WGS) entry which is preliminary data.</text>
</comment>
<gene>
    <name evidence="2" type="ORF">SFOMI_4400</name>
</gene>
<organism evidence="2 3">
    <name type="scientific">Sphingobium fuliginis (strain ATCC 27551)</name>
    <dbReference type="NCBI Taxonomy" id="336203"/>
    <lineage>
        <taxon>Bacteria</taxon>
        <taxon>Pseudomonadati</taxon>
        <taxon>Pseudomonadota</taxon>
        <taxon>Alphaproteobacteria</taxon>
        <taxon>Sphingomonadales</taxon>
        <taxon>Sphingomonadaceae</taxon>
        <taxon>Sphingobium</taxon>
    </lineage>
</organism>
<proteinExistence type="predicted"/>
<dbReference type="AlphaFoldDB" id="A0A292ZGH6"/>
<reference evidence="2 3" key="1">
    <citation type="journal article" date="2013" name="Biodegradation">
        <title>Occurrence of 4-tert-butylphenol (4-t-BP) biodegradation in an aquatic sample caused by the presence of Spirodela polyrrhiza and isolation of a 4-t-BP-utilizing bacterium.</title>
        <authorList>
            <person name="Ogata Y."/>
            <person name="Toyama T."/>
            <person name="Yu N."/>
            <person name="Wang X."/>
            <person name="Sei K."/>
            <person name="Ike M."/>
        </authorList>
    </citation>
    <scope>NUCLEOTIDE SEQUENCE [LARGE SCALE GENOMIC DNA]</scope>
    <source>
        <strain evidence="2 3">OMI</strain>
    </source>
</reference>
<evidence type="ECO:0000313" key="2">
    <source>
        <dbReference type="EMBL" id="GAY23822.1"/>
    </source>
</evidence>
<name>A0A292ZGH6_SPHSA</name>
<evidence type="ECO:0000256" key="1">
    <source>
        <dbReference type="SAM" id="MobiDB-lite"/>
    </source>
</evidence>
<reference evidence="2 3" key="2">
    <citation type="journal article" date="2013" name="Environ. Sci. Technol.">
        <title>The 4-tert-butylphenol-utilizing bacterium Sphingobium fuliginis OMI can degrade bisphenols via phenolic ring hydroxylation and meta-cleavage pathway.</title>
        <authorList>
            <person name="Ogata Y."/>
            <person name="Goda S."/>
            <person name="Toyama T."/>
            <person name="Sei K."/>
            <person name="Ike M."/>
        </authorList>
    </citation>
    <scope>NUCLEOTIDE SEQUENCE [LARGE SCALE GENOMIC DNA]</scope>
    <source>
        <strain evidence="2 3">OMI</strain>
    </source>
</reference>
<accession>A0A292ZGH6</accession>
<sequence length="37" mass="3927">MRSAAGGPATRRTLVPPQTGIRRQEGTLNPLLRPDAA</sequence>